<dbReference type="Proteomes" id="UP001178507">
    <property type="component" value="Unassembled WGS sequence"/>
</dbReference>
<comment type="caution">
    <text evidence="2">The sequence shown here is derived from an EMBL/GenBank/DDBJ whole genome shotgun (WGS) entry which is preliminary data.</text>
</comment>
<reference evidence="2" key="1">
    <citation type="submission" date="2023-08" db="EMBL/GenBank/DDBJ databases">
        <authorList>
            <person name="Chen Y."/>
            <person name="Shah S."/>
            <person name="Dougan E. K."/>
            <person name="Thang M."/>
            <person name="Chan C."/>
        </authorList>
    </citation>
    <scope>NUCLEOTIDE SEQUENCE</scope>
</reference>
<dbReference type="EMBL" id="CAUJNA010003876">
    <property type="protein sequence ID" value="CAJ1411472.1"/>
    <property type="molecule type" value="Genomic_DNA"/>
</dbReference>
<organism evidence="2 3">
    <name type="scientific">Effrenium voratum</name>
    <dbReference type="NCBI Taxonomy" id="2562239"/>
    <lineage>
        <taxon>Eukaryota</taxon>
        <taxon>Sar</taxon>
        <taxon>Alveolata</taxon>
        <taxon>Dinophyceae</taxon>
        <taxon>Suessiales</taxon>
        <taxon>Symbiodiniaceae</taxon>
        <taxon>Effrenium</taxon>
    </lineage>
</organism>
<accession>A0AA36NL02</accession>
<keyword evidence="3" id="KW-1185">Reference proteome</keyword>
<evidence type="ECO:0000256" key="1">
    <source>
        <dbReference type="SAM" id="MobiDB-lite"/>
    </source>
</evidence>
<sequence>MPDALCLAELEKAIPSFLYSREIAALSQPGTTRVLDSDEEATAVLALALDQSNSESESSSGTEPDKEDLPSLCIPCKAALGARLAPWGVTHAIQYTDDTDASCNATACGLALRPGTCLVYKLSGLTFCQRKACKAFFAQATQE</sequence>
<proteinExistence type="predicted"/>
<name>A0AA36NL02_9DINO</name>
<feature type="region of interest" description="Disordered" evidence="1">
    <location>
        <begin position="50"/>
        <end position="70"/>
    </location>
</feature>
<protein>
    <submittedName>
        <fullName evidence="2">Uncharacterized protein</fullName>
    </submittedName>
</protein>
<gene>
    <name evidence="2" type="ORF">EVOR1521_LOCUS32028</name>
</gene>
<evidence type="ECO:0000313" key="2">
    <source>
        <dbReference type="EMBL" id="CAJ1411472.1"/>
    </source>
</evidence>
<evidence type="ECO:0000313" key="3">
    <source>
        <dbReference type="Proteomes" id="UP001178507"/>
    </source>
</evidence>
<dbReference type="AlphaFoldDB" id="A0AA36NL02"/>